<comment type="caution">
    <text evidence="2">The sequence shown here is derived from an EMBL/GenBank/DDBJ whole genome shotgun (WGS) entry which is preliminary data.</text>
</comment>
<gene>
    <name evidence="2" type="ORF">JOL79_07405</name>
</gene>
<reference evidence="2" key="1">
    <citation type="submission" date="2021-02" db="EMBL/GenBank/DDBJ databases">
        <title>Draft genome sequence of Microbispora sp. RL4-1S isolated from rice leaves in Thailand.</title>
        <authorList>
            <person name="Muangham S."/>
            <person name="Duangmal K."/>
        </authorList>
    </citation>
    <scope>NUCLEOTIDE SEQUENCE</scope>
    <source>
        <strain evidence="2">RL4-1S</strain>
    </source>
</reference>
<organism evidence="2 3">
    <name type="scientific">Microbispora oryzae</name>
    <dbReference type="NCBI Taxonomy" id="2806554"/>
    <lineage>
        <taxon>Bacteria</taxon>
        <taxon>Bacillati</taxon>
        <taxon>Actinomycetota</taxon>
        <taxon>Actinomycetes</taxon>
        <taxon>Streptosporangiales</taxon>
        <taxon>Streptosporangiaceae</taxon>
        <taxon>Microbispora</taxon>
    </lineage>
</organism>
<name>A0A940WDP6_9ACTN</name>
<dbReference type="Pfam" id="PF20058">
    <property type="entry name" value="DUF6457"/>
    <property type="match status" value="1"/>
</dbReference>
<dbReference type="AlphaFoldDB" id="A0A940WDP6"/>
<feature type="domain" description="DUF6457" evidence="1">
    <location>
        <begin position="2"/>
        <end position="78"/>
    </location>
</feature>
<proteinExistence type="predicted"/>
<dbReference type="EMBL" id="JAFCNB010000003">
    <property type="protein sequence ID" value="MBP2703625.1"/>
    <property type="molecule type" value="Genomic_DNA"/>
</dbReference>
<evidence type="ECO:0000259" key="1">
    <source>
        <dbReference type="Pfam" id="PF20058"/>
    </source>
</evidence>
<keyword evidence="3" id="KW-1185">Reference proteome</keyword>
<protein>
    <recommendedName>
        <fullName evidence="1">DUF6457 domain-containing protein</fullName>
    </recommendedName>
</protein>
<accession>A0A940WDP6</accession>
<evidence type="ECO:0000313" key="3">
    <source>
        <dbReference type="Proteomes" id="UP000674234"/>
    </source>
</evidence>
<dbReference type="Proteomes" id="UP000674234">
    <property type="component" value="Unassembled WGS sequence"/>
</dbReference>
<dbReference type="InterPro" id="IPR045598">
    <property type="entry name" value="DUF6457"/>
</dbReference>
<sequence length="82" mass="8784">MNVLEEWTALVCRELGVDPGRVDRDAMLDLTRDVAHGVARPAAPLTAYLVGLAQGAGTAPPDALERLSRLAGEWGKKESDRS</sequence>
<evidence type="ECO:0000313" key="2">
    <source>
        <dbReference type="EMBL" id="MBP2703625.1"/>
    </source>
</evidence>
<dbReference type="RefSeq" id="WP_210154924.1">
    <property type="nucleotide sequence ID" value="NZ_JAFCNB010000003.1"/>
</dbReference>